<dbReference type="Proteomes" id="UP000315226">
    <property type="component" value="Unassembled WGS sequence"/>
</dbReference>
<dbReference type="RefSeq" id="WP_141298696.1">
    <property type="nucleotide sequence ID" value="NZ_BJMN01000033.1"/>
</dbReference>
<dbReference type="AlphaFoldDB" id="A0A4Y3RPH6"/>
<feature type="compositionally biased region" description="Low complexity" evidence="1">
    <location>
        <begin position="46"/>
        <end position="55"/>
    </location>
</feature>
<protein>
    <recommendedName>
        <fullName evidence="4">Lipoprotein</fullName>
    </recommendedName>
</protein>
<proteinExistence type="predicted"/>
<dbReference type="OrthoDB" id="4350218at2"/>
<comment type="caution">
    <text evidence="2">The sequence shown here is derived from an EMBL/GenBank/DDBJ whole genome shotgun (WGS) entry which is preliminary data.</text>
</comment>
<organism evidence="2 3">
    <name type="scientific">Streptomyces gardneri</name>
    <dbReference type="NCBI Taxonomy" id="66892"/>
    <lineage>
        <taxon>Bacteria</taxon>
        <taxon>Bacillati</taxon>
        <taxon>Actinomycetota</taxon>
        <taxon>Actinomycetes</taxon>
        <taxon>Kitasatosporales</taxon>
        <taxon>Streptomycetaceae</taxon>
        <taxon>Streptomyces</taxon>
    </lineage>
</organism>
<evidence type="ECO:0000256" key="1">
    <source>
        <dbReference type="SAM" id="MobiDB-lite"/>
    </source>
</evidence>
<dbReference type="EMBL" id="BJMN01000033">
    <property type="protein sequence ID" value="GEB59492.1"/>
    <property type="molecule type" value="Genomic_DNA"/>
</dbReference>
<reference evidence="2 3" key="1">
    <citation type="submission" date="2019-06" db="EMBL/GenBank/DDBJ databases">
        <title>Whole genome shotgun sequence of Streptomyces gardneri NBRC 12865.</title>
        <authorList>
            <person name="Hosoyama A."/>
            <person name="Uohara A."/>
            <person name="Ohji S."/>
            <person name="Ichikawa N."/>
        </authorList>
    </citation>
    <scope>NUCLEOTIDE SEQUENCE [LARGE SCALE GENOMIC DNA]</scope>
    <source>
        <strain evidence="2 3">NBRC 12865</strain>
    </source>
</reference>
<evidence type="ECO:0008006" key="4">
    <source>
        <dbReference type="Google" id="ProtNLM"/>
    </source>
</evidence>
<gene>
    <name evidence="2" type="ORF">SGA01_50970</name>
</gene>
<evidence type="ECO:0000313" key="2">
    <source>
        <dbReference type="EMBL" id="GEB59492.1"/>
    </source>
</evidence>
<keyword evidence="3" id="KW-1185">Reference proteome</keyword>
<evidence type="ECO:0000313" key="3">
    <source>
        <dbReference type="Proteomes" id="UP000315226"/>
    </source>
</evidence>
<accession>A0A4Y3RPH6</accession>
<feature type="region of interest" description="Disordered" evidence="1">
    <location>
        <begin position="46"/>
        <end position="67"/>
    </location>
</feature>
<sequence>MQHSAAQDPADLPDLAHTHARPAHWLATATATAAVVALAGLLQPGPAGATAAPAAPAAPRPAPAPEAAEADYPLECRGAAHKVAKRVSGDLDGDGNPETVAVVHCEAGSGTPPSGVYVLTRGRGEGAPARVVATLVAPKDGKNVTGLAVRDGAVHATLLGYSSPDVPMCCPDEKEQVSWNWQGGAFVRVARAEARSA</sequence>
<name>A0A4Y3RPH6_9ACTN</name>